<evidence type="ECO:0008006" key="4">
    <source>
        <dbReference type="Google" id="ProtNLM"/>
    </source>
</evidence>
<evidence type="ECO:0000313" key="2">
    <source>
        <dbReference type="EMBL" id="KAB0669761.1"/>
    </source>
</evidence>
<evidence type="ECO:0000256" key="1">
    <source>
        <dbReference type="SAM" id="Phobius"/>
    </source>
</evidence>
<keyword evidence="1" id="KW-0472">Membrane</keyword>
<name>A0ABQ6TMR3_9BACT</name>
<organism evidence="2 3">
    <name type="scientific">Oryzomonas sagensis</name>
    <dbReference type="NCBI Taxonomy" id="2603857"/>
    <lineage>
        <taxon>Bacteria</taxon>
        <taxon>Pseudomonadati</taxon>
        <taxon>Thermodesulfobacteriota</taxon>
        <taxon>Desulfuromonadia</taxon>
        <taxon>Geobacterales</taxon>
        <taxon>Geobacteraceae</taxon>
        <taxon>Oryzomonas</taxon>
    </lineage>
</organism>
<gene>
    <name evidence="2" type="ORF">F6V30_13280</name>
</gene>
<keyword evidence="3" id="KW-1185">Reference proteome</keyword>
<reference evidence="2 3" key="1">
    <citation type="journal article" date="2020" name="Microorganisms">
        <title>Description of Three Novel Members in the Family Geobacteraceae, Oryzomonas japonicum gen. nov., sp. nov., Oryzomonas sagensis sp. nov., and Oryzomonas ruber sp. nov.</title>
        <authorList>
            <person name="Xu Z."/>
            <person name="Masuda Y."/>
            <person name="Hayakawa C."/>
            <person name="Ushijima N."/>
            <person name="Kawano K."/>
            <person name="Shiratori Y."/>
            <person name="Senoo K."/>
            <person name="Itoh H."/>
        </authorList>
    </citation>
    <scope>NUCLEOTIDE SEQUENCE [LARGE SCALE GENOMIC DNA]</scope>
    <source>
        <strain evidence="2 3">Red100</strain>
    </source>
</reference>
<sequence>MTRHLRHKLLRRLQFRESWVIFFVAGFIMMNFPFLHIFNKPGTIFGYPFMFLYFYLGWAASIFIIYLFTLAVSNPTAAKSPENKQP</sequence>
<accession>A0ABQ6TMR3</accession>
<dbReference type="EMBL" id="VZRA01000003">
    <property type="protein sequence ID" value="KAB0669761.1"/>
    <property type="molecule type" value="Genomic_DNA"/>
</dbReference>
<feature type="transmembrane region" description="Helical" evidence="1">
    <location>
        <begin position="50"/>
        <end position="72"/>
    </location>
</feature>
<keyword evidence="1" id="KW-0812">Transmembrane</keyword>
<keyword evidence="1" id="KW-1133">Transmembrane helix</keyword>
<proteinExistence type="predicted"/>
<evidence type="ECO:0000313" key="3">
    <source>
        <dbReference type="Proteomes" id="UP000798046"/>
    </source>
</evidence>
<feature type="transmembrane region" description="Helical" evidence="1">
    <location>
        <begin position="20"/>
        <end position="38"/>
    </location>
</feature>
<protein>
    <recommendedName>
        <fullName evidence="4">DUF3311 domain-containing protein</fullName>
    </recommendedName>
</protein>
<dbReference type="RefSeq" id="WP_151157421.1">
    <property type="nucleotide sequence ID" value="NZ_VZRA01000003.1"/>
</dbReference>
<dbReference type="Proteomes" id="UP000798046">
    <property type="component" value="Unassembled WGS sequence"/>
</dbReference>
<comment type="caution">
    <text evidence="2">The sequence shown here is derived from an EMBL/GenBank/DDBJ whole genome shotgun (WGS) entry which is preliminary data.</text>
</comment>